<evidence type="ECO:0000313" key="1">
    <source>
        <dbReference type="EMBL" id="JAE03802.1"/>
    </source>
</evidence>
<accession>A0A0A9EUM9</accession>
<reference evidence="1" key="2">
    <citation type="journal article" date="2015" name="Data Brief">
        <title>Shoot transcriptome of the giant reed, Arundo donax.</title>
        <authorList>
            <person name="Barrero R.A."/>
            <person name="Guerrero F.D."/>
            <person name="Moolhuijzen P."/>
            <person name="Goolsby J.A."/>
            <person name="Tidwell J."/>
            <person name="Bellgard S.E."/>
            <person name="Bellgard M.I."/>
        </authorList>
    </citation>
    <scope>NUCLEOTIDE SEQUENCE</scope>
    <source>
        <tissue evidence="1">Shoot tissue taken approximately 20 cm above the soil surface</tissue>
    </source>
</reference>
<protein>
    <submittedName>
        <fullName evidence="1">Uncharacterized protein</fullName>
    </submittedName>
</protein>
<reference evidence="1" key="1">
    <citation type="submission" date="2014-09" db="EMBL/GenBank/DDBJ databases">
        <authorList>
            <person name="Magalhaes I.L.F."/>
            <person name="Oliveira U."/>
            <person name="Santos F.R."/>
            <person name="Vidigal T.H.D.A."/>
            <person name="Brescovit A.D."/>
            <person name="Santos A.J."/>
        </authorList>
    </citation>
    <scope>NUCLEOTIDE SEQUENCE</scope>
    <source>
        <tissue evidence="1">Shoot tissue taken approximately 20 cm above the soil surface</tissue>
    </source>
</reference>
<sequence>MLILTRSILQRRKAKKQRRTIVQRFGNSCHHGEISPVSPIITASAGTSEGLKGDPVISYCSALKSARVLIGNLYSGWTQALSGIVKFSHLLGFNQPLFIGSEDTKHSTLDRTLLFMLAL</sequence>
<dbReference type="EMBL" id="GBRH01194094">
    <property type="protein sequence ID" value="JAE03802.1"/>
    <property type="molecule type" value="Transcribed_RNA"/>
</dbReference>
<name>A0A0A9EUM9_ARUDO</name>
<dbReference type="AlphaFoldDB" id="A0A0A9EUM9"/>
<proteinExistence type="predicted"/>
<organism evidence="1">
    <name type="scientific">Arundo donax</name>
    <name type="common">Giant reed</name>
    <name type="synonym">Donax arundinaceus</name>
    <dbReference type="NCBI Taxonomy" id="35708"/>
    <lineage>
        <taxon>Eukaryota</taxon>
        <taxon>Viridiplantae</taxon>
        <taxon>Streptophyta</taxon>
        <taxon>Embryophyta</taxon>
        <taxon>Tracheophyta</taxon>
        <taxon>Spermatophyta</taxon>
        <taxon>Magnoliopsida</taxon>
        <taxon>Liliopsida</taxon>
        <taxon>Poales</taxon>
        <taxon>Poaceae</taxon>
        <taxon>PACMAD clade</taxon>
        <taxon>Arundinoideae</taxon>
        <taxon>Arundineae</taxon>
        <taxon>Arundo</taxon>
    </lineage>
</organism>